<protein>
    <recommendedName>
        <fullName evidence="2">F-actin binding domain-containing protein</fullName>
    </recommendedName>
</protein>
<dbReference type="AlphaFoldDB" id="A0ABD2QBR2"/>
<evidence type="ECO:0000256" key="1">
    <source>
        <dbReference type="SAM" id="MobiDB-lite"/>
    </source>
</evidence>
<comment type="caution">
    <text evidence="3">The sequence shown here is derived from an EMBL/GenBank/DDBJ whole genome shotgun (WGS) entry which is preliminary data.</text>
</comment>
<feature type="compositionally biased region" description="Polar residues" evidence="1">
    <location>
        <begin position="85"/>
        <end position="95"/>
    </location>
</feature>
<keyword evidence="4" id="KW-1185">Reference proteome</keyword>
<feature type="region of interest" description="Disordered" evidence="1">
    <location>
        <begin position="1"/>
        <end position="97"/>
    </location>
</feature>
<dbReference type="Proteomes" id="UP001626550">
    <property type="component" value="Unassembled WGS sequence"/>
</dbReference>
<feature type="compositionally biased region" description="Polar residues" evidence="1">
    <location>
        <begin position="284"/>
        <end position="315"/>
    </location>
</feature>
<evidence type="ECO:0000313" key="4">
    <source>
        <dbReference type="Proteomes" id="UP001626550"/>
    </source>
</evidence>
<dbReference type="Pfam" id="PF08919">
    <property type="entry name" value="F_actin_bind"/>
    <property type="match status" value="1"/>
</dbReference>
<evidence type="ECO:0000259" key="2">
    <source>
        <dbReference type="Pfam" id="PF08919"/>
    </source>
</evidence>
<evidence type="ECO:0000313" key="3">
    <source>
        <dbReference type="EMBL" id="KAL3316953.1"/>
    </source>
</evidence>
<dbReference type="InterPro" id="IPR015015">
    <property type="entry name" value="F-actin-binding"/>
</dbReference>
<name>A0ABD2QBR2_9PLAT</name>
<sequence>MTSEEDLLAEDGCCNSLGRRQLGIKSNVPQPPLRTTPMKPARPVAPPSKKVEDNKSTMSSILGRKRPQGPGRSSRNGGDSIPVAMTTSTLAVSDSSELDDFFCPSGNRRALPADPVSKAPRSCSGDEILQKNVHPARPVSMIAPNDFLRLPRVEAGQCSPLSGYVRKFDSKSDKPVLPNDFQNELKRKLIKKQQQVTSEPEVASSSAAPLAQHSIGCFTLPRKRSLRSQKGPSPDSSTSNISESLSRATNKSESNNHKSTSSPADLQYQSGVAGNKVSKRKSWTAGSAMQGGNSPASTVSSGYASSGGPQQVVASPYGSTRLPTLLSNSSTKLDQLSAVMSVPALLRILHDLADDIRPLVHTSNASQQVTHDQVTLIADRLDQCRLGCINFVDNAQCKAVAKFKFRDQCAQLQSLQKELSKPGTKKEELMRAMSTLEALGDAVQRLSASEAQENGVAATKSATPVN</sequence>
<feature type="compositionally biased region" description="Polar residues" evidence="1">
    <location>
        <begin position="228"/>
        <end position="272"/>
    </location>
</feature>
<reference evidence="3 4" key="1">
    <citation type="submission" date="2024-11" db="EMBL/GenBank/DDBJ databases">
        <title>Adaptive evolution of stress response genes in parasites aligns with host niche diversity.</title>
        <authorList>
            <person name="Hahn C."/>
            <person name="Resl P."/>
        </authorList>
    </citation>
    <scope>NUCLEOTIDE SEQUENCE [LARGE SCALE GENOMIC DNA]</scope>
    <source>
        <strain evidence="3">EGGRZ-B1_66</strain>
        <tissue evidence="3">Body</tissue>
    </source>
</reference>
<organism evidence="3 4">
    <name type="scientific">Cichlidogyrus casuarinus</name>
    <dbReference type="NCBI Taxonomy" id="1844966"/>
    <lineage>
        <taxon>Eukaryota</taxon>
        <taxon>Metazoa</taxon>
        <taxon>Spiralia</taxon>
        <taxon>Lophotrochozoa</taxon>
        <taxon>Platyhelminthes</taxon>
        <taxon>Monogenea</taxon>
        <taxon>Monopisthocotylea</taxon>
        <taxon>Dactylogyridea</taxon>
        <taxon>Ancyrocephalidae</taxon>
        <taxon>Cichlidogyrus</taxon>
    </lineage>
</organism>
<feature type="domain" description="F-actin binding" evidence="2">
    <location>
        <begin position="345"/>
        <end position="426"/>
    </location>
</feature>
<proteinExistence type="predicted"/>
<feature type="region of interest" description="Disordered" evidence="1">
    <location>
        <begin position="221"/>
        <end position="315"/>
    </location>
</feature>
<dbReference type="EMBL" id="JBJKFK010000457">
    <property type="protein sequence ID" value="KAL3316953.1"/>
    <property type="molecule type" value="Genomic_DNA"/>
</dbReference>
<accession>A0ABD2QBR2</accession>
<gene>
    <name evidence="3" type="ORF">Ciccas_004400</name>
</gene>